<accession>A0ABS3HX85</accession>
<evidence type="ECO:0000313" key="3">
    <source>
        <dbReference type="Proteomes" id="UP000664832"/>
    </source>
</evidence>
<protein>
    <submittedName>
        <fullName evidence="2">N-acetyltransferase</fullName>
    </submittedName>
</protein>
<feature type="domain" description="N-acetyltransferase" evidence="1">
    <location>
        <begin position="1"/>
        <end position="157"/>
    </location>
</feature>
<proteinExistence type="predicted"/>
<dbReference type="EMBL" id="JAFLWI010000002">
    <property type="protein sequence ID" value="MBO0481082.1"/>
    <property type="molecule type" value="Genomic_DNA"/>
</dbReference>
<evidence type="ECO:0000259" key="1">
    <source>
        <dbReference type="PROSITE" id="PS51186"/>
    </source>
</evidence>
<dbReference type="InterPro" id="IPR000182">
    <property type="entry name" value="GNAT_dom"/>
</dbReference>
<dbReference type="RefSeq" id="WP_206897917.1">
    <property type="nucleotide sequence ID" value="NZ_JAFLWI010000002.1"/>
</dbReference>
<dbReference type="PROSITE" id="PS51186">
    <property type="entry name" value="GNAT"/>
    <property type="match status" value="1"/>
</dbReference>
<organism evidence="2 3">
    <name type="scientific">Candidatus Enterococcus courvalinii</name>
    <dbReference type="NCBI Taxonomy" id="2815329"/>
    <lineage>
        <taxon>Bacteria</taxon>
        <taxon>Bacillati</taxon>
        <taxon>Bacillota</taxon>
        <taxon>Bacilli</taxon>
        <taxon>Lactobacillales</taxon>
        <taxon>Enterococcaceae</taxon>
        <taxon>Enterococcus</taxon>
    </lineage>
</organism>
<reference evidence="2 3" key="1">
    <citation type="submission" date="2021-03" db="EMBL/GenBank/DDBJ databases">
        <title>Enterococcal diversity collection.</title>
        <authorList>
            <person name="Gilmore M.S."/>
            <person name="Schwartzman J."/>
            <person name="Van Tyne D."/>
            <person name="Martin M."/>
            <person name="Earl A.M."/>
            <person name="Manson A.L."/>
            <person name="Straub T."/>
            <person name="Salamzade R."/>
            <person name="Saavedra J."/>
            <person name="Lebreton F."/>
            <person name="Prichula J."/>
            <person name="Schaufler K."/>
            <person name="Gaca A."/>
            <person name="Sgardioli B."/>
            <person name="Wagenaar J."/>
            <person name="Strong T."/>
        </authorList>
    </citation>
    <scope>NUCLEOTIDE SEQUENCE [LARGE SCALE GENOMIC DNA]</scope>
    <source>
        <strain evidence="2 3">MSG2901</strain>
    </source>
</reference>
<dbReference type="Proteomes" id="UP000664832">
    <property type="component" value="Unassembled WGS sequence"/>
</dbReference>
<comment type="caution">
    <text evidence="2">The sequence shown here is derived from an EMBL/GenBank/DDBJ whole genome shotgun (WGS) entry which is preliminary data.</text>
</comment>
<dbReference type="CDD" id="cd04301">
    <property type="entry name" value="NAT_SF"/>
    <property type="match status" value="1"/>
</dbReference>
<dbReference type="SUPFAM" id="SSF55729">
    <property type="entry name" value="Acyl-CoA N-acyltransferases (Nat)"/>
    <property type="match status" value="1"/>
</dbReference>
<dbReference type="Gene3D" id="3.40.630.30">
    <property type="match status" value="1"/>
</dbReference>
<evidence type="ECO:0000313" key="2">
    <source>
        <dbReference type="EMBL" id="MBO0481082.1"/>
    </source>
</evidence>
<dbReference type="Pfam" id="PF00583">
    <property type="entry name" value="Acetyltransf_1"/>
    <property type="match status" value="1"/>
</dbReference>
<name>A0ABS3HX85_9ENTE</name>
<keyword evidence="3" id="KW-1185">Reference proteome</keyword>
<gene>
    <name evidence="2" type="ORF">JZO71_01950</name>
</gene>
<sequence>MQIRTINKKDFLKVDKMIREAFEHTERGYGNEAELVNKIRASDTYNPALEMVAVDDENSIVGHGLLSEVEIVDSVRVSYVGLVLAPLAVEVGHQGEGIGSKILIELEKIAKELHYRFISILGHPEYYPRLGYVPASKYSVEAPFAVPDEMFMIKPLYEDALDSISGTIKYSDAFNE</sequence>
<dbReference type="InterPro" id="IPR016181">
    <property type="entry name" value="Acyl_CoA_acyltransferase"/>
</dbReference>